<protein>
    <submittedName>
        <fullName evidence="2">Uncharacterized protein</fullName>
    </submittedName>
</protein>
<gene>
    <name evidence="2" type="ORF">CYMTET_50714</name>
</gene>
<accession>A0AAE0BMG9</accession>
<evidence type="ECO:0000256" key="1">
    <source>
        <dbReference type="SAM" id="MobiDB-lite"/>
    </source>
</evidence>
<dbReference type="AlphaFoldDB" id="A0AAE0BMG9"/>
<feature type="compositionally biased region" description="Basic and acidic residues" evidence="1">
    <location>
        <begin position="82"/>
        <end position="92"/>
    </location>
</feature>
<feature type="region of interest" description="Disordered" evidence="1">
    <location>
        <begin position="71"/>
        <end position="92"/>
    </location>
</feature>
<reference evidence="2 3" key="1">
    <citation type="journal article" date="2015" name="Genome Biol. Evol.">
        <title>Comparative Genomics of a Bacterivorous Green Alga Reveals Evolutionary Causalities and Consequences of Phago-Mixotrophic Mode of Nutrition.</title>
        <authorList>
            <person name="Burns J.A."/>
            <person name="Paasch A."/>
            <person name="Narechania A."/>
            <person name="Kim E."/>
        </authorList>
    </citation>
    <scope>NUCLEOTIDE SEQUENCE [LARGE SCALE GENOMIC DNA]</scope>
    <source>
        <strain evidence="2 3">PLY_AMNH</strain>
    </source>
</reference>
<evidence type="ECO:0000313" key="2">
    <source>
        <dbReference type="EMBL" id="KAK3239353.1"/>
    </source>
</evidence>
<name>A0AAE0BMG9_9CHLO</name>
<organism evidence="2 3">
    <name type="scientific">Cymbomonas tetramitiformis</name>
    <dbReference type="NCBI Taxonomy" id="36881"/>
    <lineage>
        <taxon>Eukaryota</taxon>
        <taxon>Viridiplantae</taxon>
        <taxon>Chlorophyta</taxon>
        <taxon>Pyramimonadophyceae</taxon>
        <taxon>Pyramimonadales</taxon>
        <taxon>Pyramimonadaceae</taxon>
        <taxon>Cymbomonas</taxon>
    </lineage>
</organism>
<dbReference type="Proteomes" id="UP001190700">
    <property type="component" value="Unassembled WGS sequence"/>
</dbReference>
<proteinExistence type="predicted"/>
<comment type="caution">
    <text evidence="2">The sequence shown here is derived from an EMBL/GenBank/DDBJ whole genome shotgun (WGS) entry which is preliminary data.</text>
</comment>
<dbReference type="EMBL" id="LGRX02033943">
    <property type="protein sequence ID" value="KAK3239353.1"/>
    <property type="molecule type" value="Genomic_DNA"/>
</dbReference>
<keyword evidence="3" id="KW-1185">Reference proteome</keyword>
<evidence type="ECO:0000313" key="3">
    <source>
        <dbReference type="Proteomes" id="UP001190700"/>
    </source>
</evidence>
<sequence length="493" mass="55979">MLQLRAGLDGDAAAHGGPQALKAKLAFMEEKVYDNPDGFTNEPIFNQWLQEFETSRQCAVMNTTAKQAARGKAAAGGGGRFQGRELRDDGAATRDRQDLWRLRTTTAQRRWEARLEKITSKATDLLCESFRRATLGAPTRHYLRELNFVLAKKRSWGAKLKLTRQSFADREWWKRLQAHNKWNGRRIWRCPTRAKLHTDSSLFAWGGVLNLKLEARGFWNDELRQLHITHLELEAVFKTSWFREPEEIDEEVVMLPRRWNLFAQSRLGGSELLGASSWDAVMFRIPHHIQYDDGDKEWLQLSEELTRPERLEAKEDYDAAPVDEWTSALLGRWRGELGVSRFTELAVQMQEQALKETPQGNYGPKSKKFKGFCEGEGREWLPASEDTVAASEATGVTVTERVWLPARPDTGTSLQQDNVLMDEDGVTVVLIWEKGRLKKQQLSIPCVGCVPPESGHFSAHSTRKGAKTCARAVRVVMEKVCFLGGWAQLSAVV</sequence>